<reference evidence="6" key="1">
    <citation type="journal article" date="2019" name="bioRxiv">
        <title>The Genome of the Zebra Mussel, Dreissena polymorpha: A Resource for Invasive Species Research.</title>
        <authorList>
            <person name="McCartney M.A."/>
            <person name="Auch B."/>
            <person name="Kono T."/>
            <person name="Mallez S."/>
            <person name="Zhang Y."/>
            <person name="Obille A."/>
            <person name="Becker A."/>
            <person name="Abrahante J.E."/>
            <person name="Garbe J."/>
            <person name="Badalamenti J.P."/>
            <person name="Herman A."/>
            <person name="Mangelson H."/>
            <person name="Liachko I."/>
            <person name="Sullivan S."/>
            <person name="Sone E.D."/>
            <person name="Koren S."/>
            <person name="Silverstein K.A.T."/>
            <person name="Beckman K.B."/>
            <person name="Gohl D.M."/>
        </authorList>
    </citation>
    <scope>NUCLEOTIDE SEQUENCE</scope>
    <source>
        <strain evidence="6">Duluth1</strain>
        <tissue evidence="6">Whole animal</tissue>
    </source>
</reference>
<evidence type="ECO:0000256" key="1">
    <source>
        <dbReference type="ARBA" id="ARBA00004123"/>
    </source>
</evidence>
<dbReference type="GO" id="GO:0030691">
    <property type="term" value="C:Noc2p-Noc3p complex"/>
    <property type="evidence" value="ECO:0007669"/>
    <property type="project" value="TreeGrafter"/>
</dbReference>
<evidence type="ECO:0000256" key="5">
    <source>
        <dbReference type="SAM" id="Phobius"/>
    </source>
</evidence>
<comment type="similarity">
    <text evidence="2">Belongs to the NOC2 family.</text>
</comment>
<gene>
    <name evidence="6" type="ORF">DPMN_131205</name>
</gene>
<evidence type="ECO:0000313" key="6">
    <source>
        <dbReference type="EMBL" id="KAH3829212.1"/>
    </source>
</evidence>
<feature type="transmembrane region" description="Helical" evidence="5">
    <location>
        <begin position="40"/>
        <end position="59"/>
    </location>
</feature>
<evidence type="ECO:0000256" key="4">
    <source>
        <dbReference type="SAM" id="MobiDB-lite"/>
    </source>
</evidence>
<feature type="region of interest" description="Disordered" evidence="4">
    <location>
        <begin position="267"/>
        <end position="412"/>
    </location>
</feature>
<organism evidence="6 7">
    <name type="scientific">Dreissena polymorpha</name>
    <name type="common">Zebra mussel</name>
    <name type="synonym">Mytilus polymorpha</name>
    <dbReference type="NCBI Taxonomy" id="45954"/>
    <lineage>
        <taxon>Eukaryota</taxon>
        <taxon>Metazoa</taxon>
        <taxon>Spiralia</taxon>
        <taxon>Lophotrochozoa</taxon>
        <taxon>Mollusca</taxon>
        <taxon>Bivalvia</taxon>
        <taxon>Autobranchia</taxon>
        <taxon>Heteroconchia</taxon>
        <taxon>Euheterodonta</taxon>
        <taxon>Imparidentia</taxon>
        <taxon>Neoheterodontei</taxon>
        <taxon>Myida</taxon>
        <taxon>Dreissenoidea</taxon>
        <taxon>Dreissenidae</taxon>
        <taxon>Dreissena</taxon>
    </lineage>
</organism>
<evidence type="ECO:0000256" key="2">
    <source>
        <dbReference type="ARBA" id="ARBA00005907"/>
    </source>
</evidence>
<dbReference type="GO" id="GO:0000122">
    <property type="term" value="P:negative regulation of transcription by RNA polymerase II"/>
    <property type="evidence" value="ECO:0007669"/>
    <property type="project" value="TreeGrafter"/>
</dbReference>
<dbReference type="InterPro" id="IPR005343">
    <property type="entry name" value="Noc2"/>
</dbReference>
<dbReference type="AlphaFoldDB" id="A0A9D4H6J1"/>
<dbReference type="GO" id="GO:0005730">
    <property type="term" value="C:nucleolus"/>
    <property type="evidence" value="ECO:0007669"/>
    <property type="project" value="TreeGrafter"/>
</dbReference>
<dbReference type="GO" id="GO:0005654">
    <property type="term" value="C:nucleoplasm"/>
    <property type="evidence" value="ECO:0007669"/>
    <property type="project" value="TreeGrafter"/>
</dbReference>
<dbReference type="PANTHER" id="PTHR12687:SF4">
    <property type="entry name" value="NUCLEOLAR COMPLEX PROTEIN 2 HOMOLOG"/>
    <property type="match status" value="1"/>
</dbReference>
<accession>A0A9D4H6J1</accession>
<keyword evidence="5" id="KW-1133">Transmembrane helix</keyword>
<keyword evidence="7" id="KW-1185">Reference proteome</keyword>
<feature type="compositionally biased region" description="Low complexity" evidence="4">
    <location>
        <begin position="310"/>
        <end position="326"/>
    </location>
</feature>
<dbReference type="GO" id="GO:0042393">
    <property type="term" value="F:histone binding"/>
    <property type="evidence" value="ECO:0007669"/>
    <property type="project" value="TreeGrafter"/>
</dbReference>
<keyword evidence="5" id="KW-0472">Membrane</keyword>
<dbReference type="GO" id="GO:0042273">
    <property type="term" value="P:ribosomal large subunit biogenesis"/>
    <property type="evidence" value="ECO:0007669"/>
    <property type="project" value="TreeGrafter"/>
</dbReference>
<feature type="compositionally biased region" description="Acidic residues" evidence="4">
    <location>
        <begin position="284"/>
        <end position="293"/>
    </location>
</feature>
<protein>
    <submittedName>
        <fullName evidence="6">Uncharacterized protein</fullName>
    </submittedName>
</protein>
<keyword evidence="3" id="KW-0539">Nucleus</keyword>
<feature type="transmembrane region" description="Helical" evidence="5">
    <location>
        <begin position="12"/>
        <end position="28"/>
    </location>
</feature>
<proteinExistence type="inferred from homology"/>
<feature type="transmembrane region" description="Helical" evidence="5">
    <location>
        <begin position="66"/>
        <end position="86"/>
    </location>
</feature>
<keyword evidence="5" id="KW-0812">Transmembrane</keyword>
<dbReference type="Proteomes" id="UP000828390">
    <property type="component" value="Unassembled WGS sequence"/>
</dbReference>
<comment type="subcellular location">
    <subcellularLocation>
        <location evidence="1">Nucleus</location>
    </subcellularLocation>
</comment>
<dbReference type="EMBL" id="JAIWYP010000005">
    <property type="protein sequence ID" value="KAH3829212.1"/>
    <property type="molecule type" value="Genomic_DNA"/>
</dbReference>
<dbReference type="GO" id="GO:0030690">
    <property type="term" value="C:Noc1p-Noc2p complex"/>
    <property type="evidence" value="ECO:0007669"/>
    <property type="project" value="TreeGrafter"/>
</dbReference>
<evidence type="ECO:0000313" key="7">
    <source>
        <dbReference type="Proteomes" id="UP000828390"/>
    </source>
</evidence>
<sequence length="412" mass="45920">MFKTVKAIKGNRLGLGFGLVLGSSGWYGSRMGGTSNGNTLVYHSRVAAAVAVVVTLRLMNGMYNMWSVFTAVVLGVGVGTGDGLVVSSKYQSNLIINKEVFEQTDFNKRHKNLSMKPFHFACILKLSKAQIQEKEFKDGLIDQLYELLLEHFNAHAHSIGFPELVLPAMLQLKDFLKKCKVGNFTKQVRQIVDKVEENSKYIVARRRTVNISLADDKAIDQWERECETAGPPLHKFHATWRKLRDRELMHKIAARDTVVDTELPTIKRQQKASTDEKKEFSALFDDDSEEEQDLTDRFLPPAEKKKLQKAKAAAASKTAKQTGNVDVNDDDEDDYSDFDSDELEQLAGSADDDDDENDDGDDDDGDEGAVDDDSDDDDVKEEAADAGDDGDDDIPEGEDIVKDFSMSSDEED</sequence>
<dbReference type="PANTHER" id="PTHR12687">
    <property type="entry name" value="NUCLEOLAR COMPLEX 2 AND RAD4-RELATED"/>
    <property type="match status" value="1"/>
</dbReference>
<dbReference type="Pfam" id="PF03715">
    <property type="entry name" value="Noc2"/>
    <property type="match status" value="1"/>
</dbReference>
<reference evidence="6" key="2">
    <citation type="submission" date="2020-11" db="EMBL/GenBank/DDBJ databases">
        <authorList>
            <person name="McCartney M.A."/>
            <person name="Auch B."/>
            <person name="Kono T."/>
            <person name="Mallez S."/>
            <person name="Becker A."/>
            <person name="Gohl D.M."/>
            <person name="Silverstein K.A.T."/>
            <person name="Koren S."/>
            <person name="Bechman K.B."/>
            <person name="Herman A."/>
            <person name="Abrahante J.E."/>
            <person name="Garbe J."/>
        </authorList>
    </citation>
    <scope>NUCLEOTIDE SEQUENCE</scope>
    <source>
        <strain evidence="6">Duluth1</strain>
        <tissue evidence="6">Whole animal</tissue>
    </source>
</reference>
<name>A0A9D4H6J1_DREPO</name>
<comment type="caution">
    <text evidence="6">The sequence shown here is derived from an EMBL/GenBank/DDBJ whole genome shotgun (WGS) entry which is preliminary data.</text>
</comment>
<feature type="compositionally biased region" description="Acidic residues" evidence="4">
    <location>
        <begin position="327"/>
        <end position="398"/>
    </location>
</feature>
<dbReference type="GO" id="GO:0003714">
    <property type="term" value="F:transcription corepressor activity"/>
    <property type="evidence" value="ECO:0007669"/>
    <property type="project" value="TreeGrafter"/>
</dbReference>
<evidence type="ECO:0000256" key="3">
    <source>
        <dbReference type="ARBA" id="ARBA00023242"/>
    </source>
</evidence>